<name>A0A5C6HH60_BACFG</name>
<proteinExistence type="predicted"/>
<dbReference type="Gene3D" id="3.40.50.11350">
    <property type="match status" value="1"/>
</dbReference>
<dbReference type="EMBL" id="VWCJ01000003">
    <property type="protein sequence ID" value="KAA5000065.1"/>
    <property type="molecule type" value="Genomic_DNA"/>
</dbReference>
<gene>
    <name evidence="1" type="ORF">F2Z89_07525</name>
</gene>
<organism evidence="1 2">
    <name type="scientific">Bacteroides fragilis</name>
    <dbReference type="NCBI Taxonomy" id="817"/>
    <lineage>
        <taxon>Bacteria</taxon>
        <taxon>Pseudomonadati</taxon>
        <taxon>Bacteroidota</taxon>
        <taxon>Bacteroidia</taxon>
        <taxon>Bacteroidales</taxon>
        <taxon>Bacteroidaceae</taxon>
        <taxon>Bacteroides</taxon>
    </lineage>
</organism>
<dbReference type="RefSeq" id="WP_032567980.1">
    <property type="nucleotide sequence ID" value="NZ_CP036550.1"/>
</dbReference>
<comment type="caution">
    <text evidence="1">The sequence shown here is derived from an EMBL/GenBank/DDBJ whole genome shotgun (WGS) entry which is preliminary data.</text>
</comment>
<evidence type="ECO:0000313" key="1">
    <source>
        <dbReference type="EMBL" id="KAA5000065.1"/>
    </source>
</evidence>
<protein>
    <submittedName>
        <fullName evidence="1">Uncharacterized protein</fullName>
    </submittedName>
</protein>
<accession>A0A5C6HH60</accession>
<dbReference type="Proteomes" id="UP000460666">
    <property type="component" value="Unassembled WGS sequence"/>
</dbReference>
<evidence type="ECO:0000313" key="2">
    <source>
        <dbReference type="Proteomes" id="UP000460666"/>
    </source>
</evidence>
<dbReference type="AlphaFoldDB" id="A0A5C6HH60"/>
<sequence>MKITLVPTAGLCNRLNAITSGILYQKYHKDAQLYIYWEKSKECYAHFTDLFEPLDCIEIKPLRKFYLKPGRKKNLYIPDILKKIYFDAYYNGNTINRNNFEKLTTGKQNIYVTSYNPFTPYEITSSLATFFKPTQELKERISLITEQYEDNVVGVHIRRTDNLASIKNNPIEKFYSLMDREITINSNCRFYLSSDEESIKKDMTKRYGDRIIFSQLPLVRDDVEGMKGAVVDLYCLGATKKIIGCTNSTFSNTASRLYDIELIV</sequence>
<reference evidence="1 2" key="1">
    <citation type="journal article" date="2019" name="Nat. Med.">
        <title>A library of human gut bacterial isolates paired with longitudinal multiomics data enables mechanistic microbiome research.</title>
        <authorList>
            <person name="Poyet M."/>
            <person name="Groussin M."/>
            <person name="Gibbons S.M."/>
            <person name="Avila-Pacheco J."/>
            <person name="Jiang X."/>
            <person name="Kearney S.M."/>
            <person name="Perrotta A.R."/>
            <person name="Berdy B."/>
            <person name="Zhao S."/>
            <person name="Lieberman T.D."/>
            <person name="Swanson P.K."/>
            <person name="Smith M."/>
            <person name="Roesemann S."/>
            <person name="Alexander J.E."/>
            <person name="Rich S.A."/>
            <person name="Livny J."/>
            <person name="Vlamakis H."/>
            <person name="Clish C."/>
            <person name="Bullock K."/>
            <person name="Deik A."/>
            <person name="Scott J."/>
            <person name="Pierce K.A."/>
            <person name="Xavier R.J."/>
            <person name="Alm E.J."/>
        </authorList>
    </citation>
    <scope>NUCLEOTIDE SEQUENCE [LARGE SCALE GENOMIC DNA]</scope>
    <source>
        <strain evidence="1 2">BIOML-A46</strain>
    </source>
</reference>